<evidence type="ECO:0000313" key="2">
    <source>
        <dbReference type="EMBL" id="GIG34265.1"/>
    </source>
</evidence>
<evidence type="ECO:0000313" key="3">
    <source>
        <dbReference type="EMBL" id="NYD87346.1"/>
    </source>
</evidence>
<dbReference type="EMBL" id="BONN01000014">
    <property type="protein sequence ID" value="GIG34265.1"/>
    <property type="molecule type" value="Genomic_DNA"/>
</dbReference>
<reference evidence="3 4" key="1">
    <citation type="submission" date="2020-07" db="EMBL/GenBank/DDBJ databases">
        <title>Sequencing the genomes of 1000 actinobacteria strains.</title>
        <authorList>
            <person name="Klenk H.-P."/>
        </authorList>
    </citation>
    <scope>NUCLEOTIDE SEQUENCE [LARGE SCALE GENOMIC DNA]</scope>
    <source>
        <strain evidence="3 4">DSM 24482</strain>
    </source>
</reference>
<feature type="domain" description="PRTase-CE" evidence="1">
    <location>
        <begin position="30"/>
        <end position="312"/>
    </location>
</feature>
<reference evidence="2 5" key="2">
    <citation type="submission" date="2021-01" db="EMBL/GenBank/DDBJ databases">
        <title>Whole genome shotgun sequence of Cellulomonas oligotrophica NBRC 109435.</title>
        <authorList>
            <person name="Komaki H."/>
            <person name="Tamura T."/>
        </authorList>
    </citation>
    <scope>NUCLEOTIDE SEQUENCE [LARGE SCALE GENOMIC DNA]</scope>
    <source>
        <strain evidence="2 5">NBRC 109435</strain>
    </source>
</reference>
<accession>A0A7Y9FJT2</accession>
<sequence length="317" mass="36373">MDATHEAALIRDIKTLSERVWERRVQEPDIERWLSNFDGRVFDVAAERMHALHLLRHFVYFGAREMRVLLEALYRDIYRYPIVQQIRHRAGDTLDSTFIADEFAGELRRTRFIAMGNPSESGSHLMYYFRQVNSLPKGLFVSQHELASGPLTDPETRLVPHDLTRIVFLDDLLGSGQQATSYSRSVVRDIRAVAARDGRSLTISYYTLFAKSIGLDAARRTSFDDVRALHEIDESQMAFAANSRVYHGCGAYTSMEEGRALAEGYGSLLTTDPLGYRDGQLLLGFQHNVPDNTLPIFWFDEPEPTWEPIFPRFQKVY</sequence>
<dbReference type="EMBL" id="JACCBK010000001">
    <property type="protein sequence ID" value="NYD87346.1"/>
    <property type="molecule type" value="Genomic_DNA"/>
</dbReference>
<evidence type="ECO:0000313" key="4">
    <source>
        <dbReference type="Proteomes" id="UP000577956"/>
    </source>
</evidence>
<evidence type="ECO:0000259" key="1">
    <source>
        <dbReference type="Pfam" id="PF24390"/>
    </source>
</evidence>
<comment type="caution">
    <text evidence="3">The sequence shown here is derived from an EMBL/GenBank/DDBJ whole genome shotgun (WGS) entry which is preliminary data.</text>
</comment>
<protein>
    <recommendedName>
        <fullName evidence="1">PRTase-CE domain-containing protein</fullName>
    </recommendedName>
</protein>
<dbReference type="AlphaFoldDB" id="A0A7Y9FJT2"/>
<keyword evidence="5" id="KW-1185">Reference proteome</keyword>
<proteinExistence type="predicted"/>
<name>A0A7Y9FJT2_9CELL</name>
<dbReference type="RefSeq" id="WP_140460613.1">
    <property type="nucleotide sequence ID" value="NZ_BAABFI010000007.1"/>
</dbReference>
<dbReference type="Pfam" id="PF24390">
    <property type="entry name" value="PRTase-CE"/>
    <property type="match status" value="1"/>
</dbReference>
<gene>
    <name evidence="3" type="ORF">BKA21_002895</name>
    <name evidence="2" type="ORF">Col01nite_34240</name>
</gene>
<dbReference type="Proteomes" id="UP000577956">
    <property type="component" value="Unassembled WGS sequence"/>
</dbReference>
<organism evidence="3 4">
    <name type="scientific">Cellulomonas oligotrophica</name>
    <dbReference type="NCBI Taxonomy" id="931536"/>
    <lineage>
        <taxon>Bacteria</taxon>
        <taxon>Bacillati</taxon>
        <taxon>Actinomycetota</taxon>
        <taxon>Actinomycetes</taxon>
        <taxon>Micrococcales</taxon>
        <taxon>Cellulomonadaceae</taxon>
        <taxon>Cellulomonas</taxon>
    </lineage>
</organism>
<dbReference type="InterPro" id="IPR056920">
    <property type="entry name" value="PRTase-CE"/>
</dbReference>
<evidence type="ECO:0000313" key="5">
    <source>
        <dbReference type="Proteomes" id="UP000618382"/>
    </source>
</evidence>
<dbReference type="Proteomes" id="UP000618382">
    <property type="component" value="Unassembled WGS sequence"/>
</dbReference>